<keyword evidence="3" id="KW-0479">Metal-binding</keyword>
<evidence type="ECO:0000256" key="1">
    <source>
        <dbReference type="ARBA" id="ARBA00006720"/>
    </source>
</evidence>
<proteinExistence type="inferred from homology"/>
<keyword evidence="10" id="KW-0999">Mitochondrion inner membrane</keyword>
<dbReference type="InterPro" id="IPR035427">
    <property type="entry name" value="Tim10-like_dom_sf"/>
</dbReference>
<comment type="subunit">
    <text evidence="10">Heterohexamer.</text>
</comment>
<dbReference type="Pfam" id="PF02953">
    <property type="entry name" value="zf-Tim10_DDP"/>
    <property type="match status" value="1"/>
</dbReference>
<keyword evidence="6 10" id="KW-0811">Translocation</keyword>
<dbReference type="GO" id="GO:0045039">
    <property type="term" value="P:protein insertion into mitochondrial inner membrane"/>
    <property type="evidence" value="ECO:0007669"/>
    <property type="project" value="UniProtKB-ARBA"/>
</dbReference>
<dbReference type="Gene3D" id="1.10.287.810">
    <property type="entry name" value="Mitochondrial import inner membrane translocase subunit tim13 like domains"/>
    <property type="match status" value="1"/>
</dbReference>
<dbReference type="STRING" id="6216.A0A0R3SA15"/>
<dbReference type="WBParaSite" id="HDID_0000115201-mRNA-1">
    <property type="protein sequence ID" value="HDID_0000115201-mRNA-1"/>
    <property type="gene ID" value="HDID_0000115201"/>
</dbReference>
<dbReference type="SUPFAM" id="SSF144122">
    <property type="entry name" value="Tim10-like"/>
    <property type="match status" value="1"/>
</dbReference>
<dbReference type="OrthoDB" id="7813104at2759"/>
<evidence type="ECO:0000313" key="14">
    <source>
        <dbReference type="WBParaSite" id="HDID_0000115201-mRNA-1"/>
    </source>
</evidence>
<comment type="function">
    <text evidence="10">Mitochondrial intermembrane chaperone that participates in the import and insertion of some multi-pass transmembrane proteins into the mitochondrial inner membrane. Also required for the transfer of beta-barrel precursors from the TOM complex to the sorting and assembly machinery (SAM complex) of the outer membrane. Acts as a chaperone-like protein that protects the hydrophobic precursors from aggregation and guide them through the mitochondrial intermembrane space.</text>
</comment>
<evidence type="ECO:0000256" key="8">
    <source>
        <dbReference type="ARBA" id="ARBA00023157"/>
    </source>
</evidence>
<dbReference type="GO" id="GO:0015031">
    <property type="term" value="P:protein transport"/>
    <property type="evidence" value="ECO:0007669"/>
    <property type="project" value="UniProtKB-KW"/>
</dbReference>
<evidence type="ECO:0000256" key="3">
    <source>
        <dbReference type="ARBA" id="ARBA00022723"/>
    </source>
</evidence>
<dbReference type="GO" id="GO:0046872">
    <property type="term" value="F:metal ion binding"/>
    <property type="evidence" value="ECO:0007669"/>
    <property type="project" value="UniProtKB-KW"/>
</dbReference>
<organism evidence="14">
    <name type="scientific">Hymenolepis diminuta</name>
    <name type="common">Rat tapeworm</name>
    <dbReference type="NCBI Taxonomy" id="6216"/>
    <lineage>
        <taxon>Eukaryota</taxon>
        <taxon>Metazoa</taxon>
        <taxon>Spiralia</taxon>
        <taxon>Lophotrochozoa</taxon>
        <taxon>Platyhelminthes</taxon>
        <taxon>Cestoda</taxon>
        <taxon>Eucestoda</taxon>
        <taxon>Cyclophyllidea</taxon>
        <taxon>Hymenolepididae</taxon>
        <taxon>Hymenolepis</taxon>
    </lineage>
</organism>
<dbReference type="GO" id="GO:0042719">
    <property type="term" value="C:mitochondrial intermembrane space chaperone complex"/>
    <property type="evidence" value="ECO:0007669"/>
    <property type="project" value="UniProtKB-ARBA"/>
</dbReference>
<name>A0A0R3SA15_HYMDI</name>
<comment type="subcellular location">
    <subcellularLocation>
        <location evidence="10">Mitochondrion inner membrane</location>
        <topology evidence="10">Peripheral membrane protein</topology>
        <orientation evidence="10">Intermembrane side</orientation>
    </subcellularLocation>
</comment>
<keyword evidence="5 10" id="KW-0653">Protein transport</keyword>
<dbReference type="FunFam" id="1.10.287.810:FF:000001">
    <property type="entry name" value="mitochondrial import inner membrane translocase subunit TIM13"/>
    <property type="match status" value="1"/>
</dbReference>
<evidence type="ECO:0000256" key="6">
    <source>
        <dbReference type="ARBA" id="ARBA00023010"/>
    </source>
</evidence>
<keyword evidence="7 10" id="KW-0496">Mitochondrion</keyword>
<evidence type="ECO:0000313" key="13">
    <source>
        <dbReference type="Proteomes" id="UP000274504"/>
    </source>
</evidence>
<dbReference type="AlphaFoldDB" id="A0A0R3SA15"/>
<keyword evidence="4" id="KW-0862">Zinc</keyword>
<accession>A0A0R3SA15</accession>
<protein>
    <recommendedName>
        <fullName evidence="10">Mitochondrial import inner membrane translocase subunit</fullName>
    </recommendedName>
</protein>
<evidence type="ECO:0000313" key="12">
    <source>
        <dbReference type="EMBL" id="VDL18614.1"/>
    </source>
</evidence>
<evidence type="ECO:0000256" key="9">
    <source>
        <dbReference type="ARBA" id="ARBA00023186"/>
    </source>
</evidence>
<dbReference type="InterPro" id="IPR004217">
    <property type="entry name" value="Tim10-like"/>
</dbReference>
<gene>
    <name evidence="12" type="ORF">HDID_LOCUS1153</name>
</gene>
<evidence type="ECO:0000259" key="11">
    <source>
        <dbReference type="Pfam" id="PF02953"/>
    </source>
</evidence>
<dbReference type="GO" id="GO:0005743">
    <property type="term" value="C:mitochondrial inner membrane"/>
    <property type="evidence" value="ECO:0007669"/>
    <property type="project" value="UniProtKB-SubCell"/>
</dbReference>
<evidence type="ECO:0000256" key="4">
    <source>
        <dbReference type="ARBA" id="ARBA00022833"/>
    </source>
</evidence>
<evidence type="ECO:0000256" key="5">
    <source>
        <dbReference type="ARBA" id="ARBA00022927"/>
    </source>
</evidence>
<evidence type="ECO:0000256" key="10">
    <source>
        <dbReference type="RuleBase" id="RU367043"/>
    </source>
</evidence>
<dbReference type="Proteomes" id="UP000274504">
    <property type="component" value="Unassembled WGS sequence"/>
</dbReference>
<sequence length="112" mass="12656">MPTMLIAEIRPSRTVLTMDQQSSLGNLTSAQKTQIMEQMKAEVAIASARDLMDQLTNKCFEKCITRPGTSLDNSEQKCLSNCMDRYMDSMNLVSKVFLVRLRQEASKIQGFN</sequence>
<comment type="similarity">
    <text evidence="1 10">Belongs to the small Tim family.</text>
</comment>
<evidence type="ECO:0000256" key="2">
    <source>
        <dbReference type="ARBA" id="ARBA00022448"/>
    </source>
</evidence>
<feature type="domain" description="Tim10-like" evidence="11">
    <location>
        <begin position="38"/>
        <end position="97"/>
    </location>
</feature>
<reference evidence="12 13" key="2">
    <citation type="submission" date="2018-11" db="EMBL/GenBank/DDBJ databases">
        <authorList>
            <consortium name="Pathogen Informatics"/>
        </authorList>
    </citation>
    <scope>NUCLEOTIDE SEQUENCE [LARGE SCALE GENOMIC DNA]</scope>
</reference>
<keyword evidence="8 10" id="KW-1015">Disulfide bond</keyword>
<keyword evidence="10" id="KW-0472">Membrane</keyword>
<dbReference type="EMBL" id="UYSG01000197">
    <property type="protein sequence ID" value="VDL18614.1"/>
    <property type="molecule type" value="Genomic_DNA"/>
</dbReference>
<keyword evidence="9 10" id="KW-0143">Chaperone</keyword>
<comment type="domain">
    <text evidence="10">The twin CX3C motif contains 4 conserved Cys residues that form 2 disulfide bonds in the mitochondrial intermembrane space.</text>
</comment>
<evidence type="ECO:0000256" key="7">
    <source>
        <dbReference type="ARBA" id="ARBA00023128"/>
    </source>
</evidence>
<keyword evidence="2 10" id="KW-0813">Transport</keyword>
<reference evidence="14" key="1">
    <citation type="submission" date="2017-02" db="UniProtKB">
        <authorList>
            <consortium name="WormBaseParasite"/>
        </authorList>
    </citation>
    <scope>IDENTIFICATION</scope>
</reference>